<evidence type="ECO:0000313" key="18">
    <source>
        <dbReference type="Proteomes" id="UP001472866"/>
    </source>
</evidence>
<gene>
    <name evidence="17" type="ORF">HKI87_07g50110</name>
</gene>
<dbReference type="SMART" id="SM00090">
    <property type="entry name" value="RIO"/>
    <property type="match status" value="1"/>
</dbReference>
<dbReference type="InterPro" id="IPR036390">
    <property type="entry name" value="WH_DNA-bd_sf"/>
</dbReference>
<evidence type="ECO:0000256" key="2">
    <source>
        <dbReference type="ARBA" id="ARBA00009196"/>
    </source>
</evidence>
<dbReference type="GO" id="GO:0005634">
    <property type="term" value="C:nucleus"/>
    <property type="evidence" value="ECO:0007669"/>
    <property type="project" value="TreeGrafter"/>
</dbReference>
<dbReference type="Gene3D" id="1.10.510.10">
    <property type="entry name" value="Transferase(Phosphotransferase) domain 1"/>
    <property type="match status" value="1"/>
</dbReference>
<dbReference type="FunFam" id="3.30.200.20:FF:000052">
    <property type="entry name" value="Serine/threonine-protein kinase RIO2"/>
    <property type="match status" value="1"/>
</dbReference>
<name>A0AAX4PB63_9CHLO</name>
<keyword evidence="6" id="KW-0479">Metal-binding</keyword>
<proteinExistence type="inferred from homology"/>
<evidence type="ECO:0000256" key="6">
    <source>
        <dbReference type="ARBA" id="ARBA00022723"/>
    </source>
</evidence>
<evidence type="ECO:0000256" key="1">
    <source>
        <dbReference type="ARBA" id="ARBA00001946"/>
    </source>
</evidence>
<feature type="domain" description="RIO kinase" evidence="16">
    <location>
        <begin position="64"/>
        <end position="289"/>
    </location>
</feature>
<evidence type="ECO:0000256" key="8">
    <source>
        <dbReference type="ARBA" id="ARBA00022777"/>
    </source>
</evidence>
<comment type="catalytic activity">
    <reaction evidence="11">
        <text>L-threonyl-[protein] + ATP = O-phospho-L-threonyl-[protein] + ADP + H(+)</text>
        <dbReference type="Rhea" id="RHEA:46608"/>
        <dbReference type="Rhea" id="RHEA-COMP:11060"/>
        <dbReference type="Rhea" id="RHEA-COMP:11605"/>
        <dbReference type="ChEBI" id="CHEBI:15378"/>
        <dbReference type="ChEBI" id="CHEBI:30013"/>
        <dbReference type="ChEBI" id="CHEBI:30616"/>
        <dbReference type="ChEBI" id="CHEBI:61977"/>
        <dbReference type="ChEBI" id="CHEBI:456216"/>
        <dbReference type="EC" id="2.7.11.1"/>
    </reaction>
</comment>
<evidence type="ECO:0000256" key="5">
    <source>
        <dbReference type="ARBA" id="ARBA00022679"/>
    </source>
</evidence>
<accession>A0AAX4PB63</accession>
<sequence length="477" mass="52738">MKLDANMLRYLSKEDFRVLTAVEMGQKNHELVPAQLVSAISRLRHGGSYKVLRTLLRHKLIHHENKKYDGYRLTTLGYDYLALRALCARGVIAGVGRQIGVGKESDVYEVVDEEGNLNVCKFHRLGRTSFRAVKSKRDYLKHRQNYSWLYLSRLAARKEFDFMRALGESGIPVPEAIDYNRHCVVMSIIQARPLSQVIRLKSPAKVYKQIMLNMVKLAKLGLVHCDFNEFNIMLSDEEDITVIDFPQMISVKHRNASQLFQRDVDCIVKFFIRKVKYSPGEEELGALAYPTLEEAVEGVDLDDETMLDRQLRASGFKARLGQEGIHPRSDGEEESGSSGEDDGGSDGGDSLFDSEEEEAAMQELAEDLRDLGLREEGEEGEDEGSGGGGTEGLQGLLQVAQGYGGPGSGSAAAGNADDSSDRASQRSSASRSSSHRGRGSGGSRGAKPKARVNSNKAKDGRRGPLHKHKLRVSKGDY</sequence>
<evidence type="ECO:0000256" key="9">
    <source>
        <dbReference type="ARBA" id="ARBA00022840"/>
    </source>
</evidence>
<evidence type="ECO:0000259" key="16">
    <source>
        <dbReference type="SMART" id="SM00090"/>
    </source>
</evidence>
<keyword evidence="9" id="KW-0067">ATP-binding</keyword>
<keyword evidence="5" id="KW-0808">Transferase</keyword>
<dbReference type="InterPro" id="IPR000687">
    <property type="entry name" value="RIO_kinase"/>
</dbReference>
<evidence type="ECO:0000256" key="7">
    <source>
        <dbReference type="ARBA" id="ARBA00022741"/>
    </source>
</evidence>
<comment type="catalytic activity">
    <reaction evidence="12">
        <text>L-seryl-[protein] + ATP = O-phospho-L-seryl-[protein] + ADP + H(+)</text>
        <dbReference type="Rhea" id="RHEA:17989"/>
        <dbReference type="Rhea" id="RHEA-COMP:9863"/>
        <dbReference type="Rhea" id="RHEA-COMP:11604"/>
        <dbReference type="ChEBI" id="CHEBI:15378"/>
        <dbReference type="ChEBI" id="CHEBI:29999"/>
        <dbReference type="ChEBI" id="CHEBI:30616"/>
        <dbReference type="ChEBI" id="CHEBI:83421"/>
        <dbReference type="ChEBI" id="CHEBI:456216"/>
        <dbReference type="EC" id="2.7.11.1"/>
    </reaction>
</comment>
<dbReference type="GO" id="GO:0030490">
    <property type="term" value="P:maturation of SSU-rRNA"/>
    <property type="evidence" value="ECO:0007669"/>
    <property type="project" value="TreeGrafter"/>
</dbReference>
<evidence type="ECO:0000256" key="3">
    <source>
        <dbReference type="ARBA" id="ARBA00012513"/>
    </source>
</evidence>
<evidence type="ECO:0000256" key="10">
    <source>
        <dbReference type="ARBA" id="ARBA00022842"/>
    </source>
</evidence>
<dbReference type="Gene3D" id="1.10.10.10">
    <property type="entry name" value="Winged helix-like DNA-binding domain superfamily/Winged helix DNA-binding domain"/>
    <property type="match status" value="1"/>
</dbReference>
<keyword evidence="7" id="KW-0547">Nucleotide-binding</keyword>
<dbReference type="Proteomes" id="UP001472866">
    <property type="component" value="Chromosome 07"/>
</dbReference>
<keyword evidence="4" id="KW-0723">Serine/threonine-protein kinase</keyword>
<dbReference type="SUPFAM" id="SSF56112">
    <property type="entry name" value="Protein kinase-like (PK-like)"/>
    <property type="match status" value="1"/>
</dbReference>
<feature type="compositionally biased region" description="Basic residues" evidence="15">
    <location>
        <begin position="463"/>
        <end position="477"/>
    </location>
</feature>
<dbReference type="AlphaFoldDB" id="A0AAX4PB63"/>
<dbReference type="InterPro" id="IPR036388">
    <property type="entry name" value="WH-like_DNA-bd_sf"/>
</dbReference>
<dbReference type="Pfam" id="PF09202">
    <property type="entry name" value="Rio2_N"/>
    <property type="match status" value="1"/>
</dbReference>
<dbReference type="Gene3D" id="3.30.200.20">
    <property type="entry name" value="Phosphorylase Kinase, domain 1"/>
    <property type="match status" value="1"/>
</dbReference>
<evidence type="ECO:0000313" key="17">
    <source>
        <dbReference type="EMBL" id="WZN63462.1"/>
    </source>
</evidence>
<dbReference type="SUPFAM" id="SSF46785">
    <property type="entry name" value="Winged helix' DNA-binding domain"/>
    <property type="match status" value="1"/>
</dbReference>
<dbReference type="GO" id="GO:0046872">
    <property type="term" value="F:metal ion binding"/>
    <property type="evidence" value="ECO:0007669"/>
    <property type="project" value="UniProtKB-KW"/>
</dbReference>
<dbReference type="EC" id="2.7.11.1" evidence="3"/>
<evidence type="ECO:0000256" key="12">
    <source>
        <dbReference type="ARBA" id="ARBA00048679"/>
    </source>
</evidence>
<comment type="cofactor">
    <cofactor evidence="1">
        <name>Mg(2+)</name>
        <dbReference type="ChEBI" id="CHEBI:18420"/>
    </cofactor>
</comment>
<dbReference type="EMBL" id="CP151507">
    <property type="protein sequence ID" value="WZN63462.1"/>
    <property type="molecule type" value="Genomic_DNA"/>
</dbReference>
<reference evidence="17 18" key="1">
    <citation type="submission" date="2024-03" db="EMBL/GenBank/DDBJ databases">
        <title>Complete genome sequence of the green alga Chloropicon roscoffensis RCC1871.</title>
        <authorList>
            <person name="Lemieux C."/>
            <person name="Pombert J.-F."/>
            <person name="Otis C."/>
            <person name="Turmel M."/>
        </authorList>
    </citation>
    <scope>NUCLEOTIDE SEQUENCE [LARGE SCALE GENOMIC DNA]</scope>
    <source>
        <strain evidence="17 18">RCC1871</strain>
    </source>
</reference>
<evidence type="ECO:0000256" key="15">
    <source>
        <dbReference type="SAM" id="MobiDB-lite"/>
    </source>
</evidence>
<dbReference type="FunFam" id="1.10.10.10:FF:000053">
    <property type="entry name" value="Serine/threonine-protein kinase RIO2"/>
    <property type="match status" value="1"/>
</dbReference>
<dbReference type="InterPro" id="IPR018934">
    <property type="entry name" value="RIO_dom"/>
</dbReference>
<feature type="region of interest" description="Disordered" evidence="15">
    <location>
        <begin position="318"/>
        <end position="477"/>
    </location>
</feature>
<dbReference type="GO" id="GO:0005524">
    <property type="term" value="F:ATP binding"/>
    <property type="evidence" value="ECO:0007669"/>
    <property type="project" value="UniProtKB-KW"/>
</dbReference>
<evidence type="ECO:0000256" key="11">
    <source>
        <dbReference type="ARBA" id="ARBA00047899"/>
    </source>
</evidence>
<comment type="similarity">
    <text evidence="2">Belongs to the protein kinase superfamily. RIO-type Ser/Thr kinase family.</text>
</comment>
<organism evidence="17 18">
    <name type="scientific">Chloropicon roscoffensis</name>
    <dbReference type="NCBI Taxonomy" id="1461544"/>
    <lineage>
        <taxon>Eukaryota</taxon>
        <taxon>Viridiplantae</taxon>
        <taxon>Chlorophyta</taxon>
        <taxon>Chloropicophyceae</taxon>
        <taxon>Chloropicales</taxon>
        <taxon>Chloropicaceae</taxon>
        <taxon>Chloropicon</taxon>
    </lineage>
</organism>
<protein>
    <recommendedName>
        <fullName evidence="13">Serine/threonine-protein kinase RIO2</fullName>
        <ecNumber evidence="3">2.7.11.1</ecNumber>
    </recommendedName>
    <alternativeName>
        <fullName evidence="14">Serine/threonine-protein kinase rio2</fullName>
    </alternativeName>
</protein>
<feature type="compositionally biased region" description="Acidic residues" evidence="15">
    <location>
        <begin position="331"/>
        <end position="344"/>
    </location>
</feature>
<feature type="compositionally biased region" description="Basic and acidic residues" evidence="15">
    <location>
        <begin position="366"/>
        <end position="375"/>
    </location>
</feature>
<dbReference type="Pfam" id="PF01163">
    <property type="entry name" value="RIO1"/>
    <property type="match status" value="1"/>
</dbReference>
<dbReference type="GO" id="GO:0004674">
    <property type="term" value="F:protein serine/threonine kinase activity"/>
    <property type="evidence" value="ECO:0007669"/>
    <property type="project" value="UniProtKB-KW"/>
</dbReference>
<dbReference type="GO" id="GO:0005829">
    <property type="term" value="C:cytosol"/>
    <property type="evidence" value="ECO:0007669"/>
    <property type="project" value="TreeGrafter"/>
</dbReference>
<keyword evidence="18" id="KW-1185">Reference proteome</keyword>
<dbReference type="PANTHER" id="PTHR45852:SF1">
    <property type="entry name" value="SERINE_THREONINE-PROTEIN KINASE RIO2"/>
    <property type="match status" value="1"/>
</dbReference>
<evidence type="ECO:0000256" key="13">
    <source>
        <dbReference type="ARBA" id="ARBA00068353"/>
    </source>
</evidence>
<evidence type="ECO:0000256" key="14">
    <source>
        <dbReference type="ARBA" id="ARBA00068837"/>
    </source>
</evidence>
<dbReference type="CDD" id="cd05144">
    <property type="entry name" value="RIO2_C"/>
    <property type="match status" value="1"/>
</dbReference>
<dbReference type="PANTHER" id="PTHR45852">
    <property type="entry name" value="SER/THR-PROTEIN KINASE RIO2"/>
    <property type="match status" value="1"/>
</dbReference>
<dbReference type="InterPro" id="IPR030484">
    <property type="entry name" value="Rio2"/>
</dbReference>
<keyword evidence="8 17" id="KW-0418">Kinase</keyword>
<evidence type="ECO:0000256" key="4">
    <source>
        <dbReference type="ARBA" id="ARBA00022527"/>
    </source>
</evidence>
<dbReference type="InterPro" id="IPR015285">
    <property type="entry name" value="RIO2_wHTH_N"/>
</dbReference>
<dbReference type="InterPro" id="IPR011009">
    <property type="entry name" value="Kinase-like_dom_sf"/>
</dbReference>
<dbReference type="GO" id="GO:0030688">
    <property type="term" value="C:preribosome, small subunit precursor"/>
    <property type="evidence" value="ECO:0007669"/>
    <property type="project" value="TreeGrafter"/>
</dbReference>
<keyword evidence="10" id="KW-0460">Magnesium</keyword>